<keyword evidence="2" id="KW-1133">Transmembrane helix</keyword>
<feature type="transmembrane region" description="Helical" evidence="2">
    <location>
        <begin position="340"/>
        <end position="363"/>
    </location>
</feature>
<keyword evidence="4" id="KW-1185">Reference proteome</keyword>
<organism evidence="3 4">
    <name type="scientific">Mycena rosella</name>
    <name type="common">Pink bonnet</name>
    <name type="synonym">Agaricus rosellus</name>
    <dbReference type="NCBI Taxonomy" id="1033263"/>
    <lineage>
        <taxon>Eukaryota</taxon>
        <taxon>Fungi</taxon>
        <taxon>Dikarya</taxon>
        <taxon>Basidiomycota</taxon>
        <taxon>Agaricomycotina</taxon>
        <taxon>Agaricomycetes</taxon>
        <taxon>Agaricomycetidae</taxon>
        <taxon>Agaricales</taxon>
        <taxon>Marasmiineae</taxon>
        <taxon>Mycenaceae</taxon>
        <taxon>Mycena</taxon>
    </lineage>
</organism>
<name>A0AAD7G1E2_MYCRO</name>
<sequence length="518" mass="57714">MSILGAKWPEKTENQHQKLARATVGCFAPKINIVHKISTSGKLATNECENGGMEFIGIVSRWSAKSGGGRRDWRWFGSAHCFSPGPNKIGRDREISELRSFLSAPQFILTTGHTQHGEPETYWDEQGNSAKEHPETKDERTRGDVSGQWGRSREGKVMIGMWWQAQRHLATTIFDDWLLLSFWNEGKLYVSLDLATNGVYVASVAVADTIFIFRCYVIWNYRRNIVILPILLTLFGAGFGCANLIISVPIAPSISGLFIISLATSLLTTVILMGQTGLYIPQSSRLQIKLSSVGRIWWLARATKVVMGPNIVHKYHTACAMIIAGIVFLILGLFVHDDVIMSSAVVAQVVGMAPTIIAVRVALGYSIENGDSFIVAQAPHPPPILKATISPPESQDTGTLDIYSGSKVLIAALQRRLRMYWHLNQSYHAWIQQPYVSVEFRRRRGKMKRVTRGCPVWAAISLSTSRGYGGNNTVITLNSQILSLGIAAHYFVRTPEDKSRRRFVCACEERSEDEYRQG</sequence>
<feature type="transmembrane region" description="Helical" evidence="2">
    <location>
        <begin position="199"/>
        <end position="219"/>
    </location>
</feature>
<feature type="transmembrane region" description="Helical" evidence="2">
    <location>
        <begin position="315"/>
        <end position="334"/>
    </location>
</feature>
<feature type="compositionally biased region" description="Basic and acidic residues" evidence="1">
    <location>
        <begin position="130"/>
        <end position="143"/>
    </location>
</feature>
<evidence type="ECO:0000313" key="4">
    <source>
        <dbReference type="Proteomes" id="UP001221757"/>
    </source>
</evidence>
<evidence type="ECO:0000313" key="3">
    <source>
        <dbReference type="EMBL" id="KAJ7648823.1"/>
    </source>
</evidence>
<gene>
    <name evidence="3" type="ORF">B0H17DRAFT_1271670</name>
</gene>
<feature type="region of interest" description="Disordered" evidence="1">
    <location>
        <begin position="118"/>
        <end position="149"/>
    </location>
</feature>
<protein>
    <submittedName>
        <fullName evidence="3">Uncharacterized protein</fullName>
    </submittedName>
</protein>
<keyword evidence="2" id="KW-0472">Membrane</keyword>
<reference evidence="3" key="1">
    <citation type="submission" date="2023-03" db="EMBL/GenBank/DDBJ databases">
        <title>Massive genome expansion in bonnet fungi (Mycena s.s.) driven by repeated elements and novel gene families across ecological guilds.</title>
        <authorList>
            <consortium name="Lawrence Berkeley National Laboratory"/>
            <person name="Harder C.B."/>
            <person name="Miyauchi S."/>
            <person name="Viragh M."/>
            <person name="Kuo A."/>
            <person name="Thoen E."/>
            <person name="Andreopoulos B."/>
            <person name="Lu D."/>
            <person name="Skrede I."/>
            <person name="Drula E."/>
            <person name="Henrissat B."/>
            <person name="Morin E."/>
            <person name="Kohler A."/>
            <person name="Barry K."/>
            <person name="LaButti K."/>
            <person name="Morin E."/>
            <person name="Salamov A."/>
            <person name="Lipzen A."/>
            <person name="Mereny Z."/>
            <person name="Hegedus B."/>
            <person name="Baldrian P."/>
            <person name="Stursova M."/>
            <person name="Weitz H."/>
            <person name="Taylor A."/>
            <person name="Grigoriev I.V."/>
            <person name="Nagy L.G."/>
            <person name="Martin F."/>
            <person name="Kauserud H."/>
        </authorList>
    </citation>
    <scope>NUCLEOTIDE SEQUENCE</scope>
    <source>
        <strain evidence="3">CBHHK067</strain>
    </source>
</reference>
<dbReference type="EMBL" id="JARKIE010000375">
    <property type="protein sequence ID" value="KAJ7648823.1"/>
    <property type="molecule type" value="Genomic_DNA"/>
</dbReference>
<dbReference type="AlphaFoldDB" id="A0AAD7G1E2"/>
<accession>A0AAD7G1E2</accession>
<dbReference type="Proteomes" id="UP001221757">
    <property type="component" value="Unassembled WGS sequence"/>
</dbReference>
<evidence type="ECO:0000256" key="1">
    <source>
        <dbReference type="SAM" id="MobiDB-lite"/>
    </source>
</evidence>
<feature type="transmembrane region" description="Helical" evidence="2">
    <location>
        <begin position="257"/>
        <end position="280"/>
    </location>
</feature>
<feature type="transmembrane region" description="Helical" evidence="2">
    <location>
        <begin position="226"/>
        <end position="251"/>
    </location>
</feature>
<comment type="caution">
    <text evidence="3">The sequence shown here is derived from an EMBL/GenBank/DDBJ whole genome shotgun (WGS) entry which is preliminary data.</text>
</comment>
<evidence type="ECO:0000256" key="2">
    <source>
        <dbReference type="SAM" id="Phobius"/>
    </source>
</evidence>
<proteinExistence type="predicted"/>
<keyword evidence="2" id="KW-0812">Transmembrane</keyword>